<sequence length="89" mass="9508">MSKGYVTTLRGYVTMNGPEQNGMSTLPSPSSIQTNPKASLNQVLAQQPKQQIHGDTQIEGMIATPKTLLSSSWYSDNGASNHVTNDGAK</sequence>
<organism evidence="2 3">
    <name type="scientific">Senna tora</name>
    <dbReference type="NCBI Taxonomy" id="362788"/>
    <lineage>
        <taxon>Eukaryota</taxon>
        <taxon>Viridiplantae</taxon>
        <taxon>Streptophyta</taxon>
        <taxon>Embryophyta</taxon>
        <taxon>Tracheophyta</taxon>
        <taxon>Spermatophyta</taxon>
        <taxon>Magnoliopsida</taxon>
        <taxon>eudicotyledons</taxon>
        <taxon>Gunneridae</taxon>
        <taxon>Pentapetalae</taxon>
        <taxon>rosids</taxon>
        <taxon>fabids</taxon>
        <taxon>Fabales</taxon>
        <taxon>Fabaceae</taxon>
        <taxon>Caesalpinioideae</taxon>
        <taxon>Cassia clade</taxon>
        <taxon>Senna</taxon>
    </lineage>
</organism>
<protein>
    <submittedName>
        <fullName evidence="2">Uncharacterized protein</fullName>
    </submittedName>
</protein>
<evidence type="ECO:0000256" key="1">
    <source>
        <dbReference type="SAM" id="MobiDB-lite"/>
    </source>
</evidence>
<proteinExistence type="predicted"/>
<gene>
    <name evidence="2" type="ORF">G2W53_022621</name>
</gene>
<feature type="compositionally biased region" description="Polar residues" evidence="1">
    <location>
        <begin position="17"/>
        <end position="35"/>
    </location>
</feature>
<feature type="region of interest" description="Disordered" evidence="1">
    <location>
        <begin position="13"/>
        <end position="35"/>
    </location>
</feature>
<comment type="caution">
    <text evidence="2">The sequence shown here is derived from an EMBL/GenBank/DDBJ whole genome shotgun (WGS) entry which is preliminary data.</text>
</comment>
<name>A0A834TMZ7_9FABA</name>
<dbReference type="AlphaFoldDB" id="A0A834TMZ7"/>
<dbReference type="EMBL" id="JAAIUW010000007">
    <property type="protein sequence ID" value="KAF7824477.1"/>
    <property type="molecule type" value="Genomic_DNA"/>
</dbReference>
<accession>A0A834TMZ7</accession>
<evidence type="ECO:0000313" key="3">
    <source>
        <dbReference type="Proteomes" id="UP000634136"/>
    </source>
</evidence>
<reference evidence="2" key="1">
    <citation type="submission" date="2020-09" db="EMBL/GenBank/DDBJ databases">
        <title>Genome-Enabled Discovery of Anthraquinone Biosynthesis in Senna tora.</title>
        <authorList>
            <person name="Kang S.-H."/>
            <person name="Pandey R.P."/>
            <person name="Lee C.-M."/>
            <person name="Sim J.-S."/>
            <person name="Jeong J.-T."/>
            <person name="Choi B.-S."/>
            <person name="Jung M."/>
            <person name="Ginzburg D."/>
            <person name="Zhao K."/>
            <person name="Won S.Y."/>
            <person name="Oh T.-J."/>
            <person name="Yu Y."/>
            <person name="Kim N.-H."/>
            <person name="Lee O.R."/>
            <person name="Lee T.-H."/>
            <person name="Bashyal P."/>
            <person name="Kim T.-S."/>
            <person name="Lee W.-H."/>
            <person name="Kawkins C."/>
            <person name="Kim C.-K."/>
            <person name="Kim J.S."/>
            <person name="Ahn B.O."/>
            <person name="Rhee S.Y."/>
            <person name="Sohng J.K."/>
        </authorList>
    </citation>
    <scope>NUCLEOTIDE SEQUENCE</scope>
    <source>
        <tissue evidence="2">Leaf</tissue>
    </source>
</reference>
<evidence type="ECO:0000313" key="2">
    <source>
        <dbReference type="EMBL" id="KAF7824477.1"/>
    </source>
</evidence>
<dbReference type="Proteomes" id="UP000634136">
    <property type="component" value="Unassembled WGS sequence"/>
</dbReference>
<keyword evidence="3" id="KW-1185">Reference proteome</keyword>